<evidence type="ECO:0000313" key="1">
    <source>
        <dbReference type="EMBL" id="OGW95465.1"/>
    </source>
</evidence>
<sequence length="317" mass="36484">MDSRQRHAGMTEDGRRMENCVLCPVSKIEVMIPASVLPDRVNVLRCANCGLVYLDSRGSGSRTDAEEAVYWDKDEQKEIYLDDSVKELFATEFKRHLEALRCFLPNKGKLLDVGCGVGHFLDVAQKQGWKAEGLDISDAASKIARETYGLDVHVGTLDGIQFQHANYDAMTLWDVIEHIKQPVENMAAANRLLRKGGILVMKTPNERSFFKSVARGLYRVFGQRAVFLLKYVYYVPHYFSYSRKTMEMLLIRAGFEMVRYEEDTTPRDFAAGKINIHYKKDPKRNFVIMVLPVMSFLSKLFRRENKMIVYARKVREV</sequence>
<evidence type="ECO:0000313" key="2">
    <source>
        <dbReference type="Proteomes" id="UP000178187"/>
    </source>
</evidence>
<dbReference type="Proteomes" id="UP000178187">
    <property type="component" value="Unassembled WGS sequence"/>
</dbReference>
<dbReference type="CDD" id="cd02440">
    <property type="entry name" value="AdoMet_MTases"/>
    <property type="match status" value="1"/>
</dbReference>
<dbReference type="PANTHER" id="PTHR43861">
    <property type="entry name" value="TRANS-ACONITATE 2-METHYLTRANSFERASE-RELATED"/>
    <property type="match status" value="1"/>
</dbReference>
<dbReference type="SUPFAM" id="SSF53335">
    <property type="entry name" value="S-adenosyl-L-methionine-dependent methyltransferases"/>
    <property type="match status" value="1"/>
</dbReference>
<reference evidence="1 2" key="1">
    <citation type="journal article" date="2016" name="Nat. Commun.">
        <title>Thousands of microbial genomes shed light on interconnected biogeochemical processes in an aquifer system.</title>
        <authorList>
            <person name="Anantharaman K."/>
            <person name="Brown C.T."/>
            <person name="Hug L.A."/>
            <person name="Sharon I."/>
            <person name="Castelle C.J."/>
            <person name="Probst A.J."/>
            <person name="Thomas B.C."/>
            <person name="Singh A."/>
            <person name="Wilkins M.J."/>
            <person name="Karaoz U."/>
            <person name="Brodie E.L."/>
            <person name="Williams K.H."/>
            <person name="Hubbard S.S."/>
            <person name="Banfield J.F."/>
        </authorList>
    </citation>
    <scope>NUCLEOTIDE SEQUENCE [LARGE SCALE GENOMIC DNA]</scope>
</reference>
<gene>
    <name evidence="1" type="ORF">A3G33_10840</name>
</gene>
<dbReference type="AlphaFoldDB" id="A0A1G1KRL7"/>
<proteinExistence type="predicted"/>
<dbReference type="InterPro" id="IPR029063">
    <property type="entry name" value="SAM-dependent_MTases_sf"/>
</dbReference>
<dbReference type="EMBL" id="MHFR01000063">
    <property type="protein sequence ID" value="OGW95465.1"/>
    <property type="molecule type" value="Genomic_DNA"/>
</dbReference>
<accession>A0A1G1KRL7</accession>
<dbReference type="Pfam" id="PF13489">
    <property type="entry name" value="Methyltransf_23"/>
    <property type="match status" value="1"/>
</dbReference>
<dbReference type="Gene3D" id="3.40.50.150">
    <property type="entry name" value="Vaccinia Virus protein VP39"/>
    <property type="match status" value="1"/>
</dbReference>
<name>A0A1G1KRL7_9BACT</name>
<organism evidence="1 2">
    <name type="scientific">Candidatus Danuiimicrobium aquiferis</name>
    <dbReference type="NCBI Taxonomy" id="1801832"/>
    <lineage>
        <taxon>Bacteria</taxon>
        <taxon>Pseudomonadati</taxon>
        <taxon>Candidatus Omnitrophota</taxon>
        <taxon>Candidatus Danuiimicrobium</taxon>
    </lineage>
</organism>
<evidence type="ECO:0008006" key="3">
    <source>
        <dbReference type="Google" id="ProtNLM"/>
    </source>
</evidence>
<comment type="caution">
    <text evidence="1">The sequence shown here is derived from an EMBL/GenBank/DDBJ whole genome shotgun (WGS) entry which is preliminary data.</text>
</comment>
<dbReference type="PANTHER" id="PTHR43861:SF6">
    <property type="entry name" value="METHYLTRANSFERASE TYPE 11"/>
    <property type="match status" value="1"/>
</dbReference>
<protein>
    <recommendedName>
        <fullName evidence="3">Class I SAM-dependent methyltransferase</fullName>
    </recommendedName>
</protein>